<evidence type="ECO:0000256" key="1">
    <source>
        <dbReference type="SAM" id="SignalP"/>
    </source>
</evidence>
<dbReference type="OrthoDB" id="1143207at2"/>
<feature type="chain" id="PRO_5020986666" description="WG repeat protein" evidence="1">
    <location>
        <begin position="21"/>
        <end position="264"/>
    </location>
</feature>
<organism evidence="2 3">
    <name type="scientific">Dinghuibacter silviterrae</name>
    <dbReference type="NCBI Taxonomy" id="1539049"/>
    <lineage>
        <taxon>Bacteria</taxon>
        <taxon>Pseudomonadati</taxon>
        <taxon>Bacteroidota</taxon>
        <taxon>Chitinophagia</taxon>
        <taxon>Chitinophagales</taxon>
        <taxon>Chitinophagaceae</taxon>
        <taxon>Dinghuibacter</taxon>
    </lineage>
</organism>
<sequence>MRWLVSILLACCCLAGRAQFTLVSQTPLAAADFCIDNLGNRFVIGFDGQLRKFSTSGDSVAAYNEVKRYGVLDRVDVTNPLKILLFYKDFMTVVALDRFLGHLSTIDLRQAQILQASTVAAAYDNNFWVFDEQNAQLKRIGDQGLPVMTTDDLRQVFGESITPEEIVDQGGLVYLNDTARGIYIFDYYGGFKVKLSFPGVTGLTVFGKKIFGFVRGQLFTYQPGTLQEEHLPLPFVLSEADKAQIVFGGVWVLRKGVLYFYRLS</sequence>
<evidence type="ECO:0000313" key="2">
    <source>
        <dbReference type="EMBL" id="TDW99482.1"/>
    </source>
</evidence>
<accession>A0A4V3GLG7</accession>
<proteinExistence type="predicted"/>
<dbReference type="RefSeq" id="WP_133990215.1">
    <property type="nucleotide sequence ID" value="NZ_SODV01000001.1"/>
</dbReference>
<dbReference type="AlphaFoldDB" id="A0A4V3GLG7"/>
<feature type="signal peptide" evidence="1">
    <location>
        <begin position="1"/>
        <end position="20"/>
    </location>
</feature>
<name>A0A4V3GLG7_9BACT</name>
<gene>
    <name evidence="2" type="ORF">EDB95_0492</name>
</gene>
<evidence type="ECO:0000313" key="3">
    <source>
        <dbReference type="Proteomes" id="UP000294498"/>
    </source>
</evidence>
<protein>
    <recommendedName>
        <fullName evidence="4">WG repeat protein</fullName>
    </recommendedName>
</protein>
<evidence type="ECO:0008006" key="4">
    <source>
        <dbReference type="Google" id="ProtNLM"/>
    </source>
</evidence>
<keyword evidence="1" id="KW-0732">Signal</keyword>
<dbReference type="SUPFAM" id="SSF50956">
    <property type="entry name" value="Thermostable phytase (3-phytase)"/>
    <property type="match status" value="1"/>
</dbReference>
<keyword evidence="3" id="KW-1185">Reference proteome</keyword>
<reference evidence="2 3" key="1">
    <citation type="submission" date="2019-03" db="EMBL/GenBank/DDBJ databases">
        <title>Genomic Encyclopedia of Type Strains, Phase IV (KMG-IV): sequencing the most valuable type-strain genomes for metagenomic binning, comparative biology and taxonomic classification.</title>
        <authorList>
            <person name="Goeker M."/>
        </authorList>
    </citation>
    <scope>NUCLEOTIDE SEQUENCE [LARGE SCALE GENOMIC DNA]</scope>
    <source>
        <strain evidence="2 3">DSM 100059</strain>
    </source>
</reference>
<dbReference type="Proteomes" id="UP000294498">
    <property type="component" value="Unassembled WGS sequence"/>
</dbReference>
<comment type="caution">
    <text evidence="2">The sequence shown here is derived from an EMBL/GenBank/DDBJ whole genome shotgun (WGS) entry which is preliminary data.</text>
</comment>
<dbReference type="EMBL" id="SODV01000001">
    <property type="protein sequence ID" value="TDW99482.1"/>
    <property type="molecule type" value="Genomic_DNA"/>
</dbReference>